<dbReference type="OrthoDB" id="1905162at2759"/>
<feature type="domain" description="TOD1/MUCI70 glycosyltransferase-like" evidence="2">
    <location>
        <begin position="195"/>
        <end position="259"/>
    </location>
</feature>
<evidence type="ECO:0000259" key="2">
    <source>
        <dbReference type="Pfam" id="PF04765"/>
    </source>
</evidence>
<sequence>MVENTPGKRREKGDEESELELDEGTDLEIARFGFKPKRIWARLQPQASAFCLISAPRRDLLPFRWTPLCSTRIERLQSQRTAEVVGTMETEAQLSLSLRASRRTERSDWGTRRKGDETDVSANGSDLHDPLRMVWRKGFIRFFSALCNQDSKVFIILDTMGLTSKPQHRCGIPVVDDPDTIVIPKRTPDTVPKSLTYVLEDEQENADEKSQPLFGGHQNWKQRENSFKLNTTMKVHCGFIKNGGGEVDAVDVKYAKKCRSIYEEADAIKRRKRYARPLIDLHMKIYRYEGMELWSPKKRTISDVPEGAVIIREHTAVTNLFSCLWFNEVNLFTPRDQLSFGYVVHRLGEEFKFFMFPNCEYNSLFMLHRHTREHSSVVEWVKSLDEFKGNMTGLRETRGGLGLWKPYPGDLSSVQLPSVKRTSPAG</sequence>
<name>A0A9E7I3T5_9LILI</name>
<dbReference type="EMBL" id="CP097511">
    <property type="protein sequence ID" value="URE42118.1"/>
    <property type="molecule type" value="Genomic_DNA"/>
</dbReference>
<organism evidence="3 4">
    <name type="scientific">Musa troglodytarum</name>
    <name type="common">fe'i banana</name>
    <dbReference type="NCBI Taxonomy" id="320322"/>
    <lineage>
        <taxon>Eukaryota</taxon>
        <taxon>Viridiplantae</taxon>
        <taxon>Streptophyta</taxon>
        <taxon>Embryophyta</taxon>
        <taxon>Tracheophyta</taxon>
        <taxon>Spermatophyta</taxon>
        <taxon>Magnoliopsida</taxon>
        <taxon>Liliopsida</taxon>
        <taxon>Zingiberales</taxon>
        <taxon>Musaceae</taxon>
        <taxon>Musa</taxon>
    </lineage>
</organism>
<evidence type="ECO:0000313" key="4">
    <source>
        <dbReference type="Proteomes" id="UP001055439"/>
    </source>
</evidence>
<protein>
    <recommendedName>
        <fullName evidence="2">TOD1/MUCI70 glycosyltransferase-like domain-containing protein</fullName>
    </recommendedName>
</protein>
<dbReference type="PANTHER" id="PTHR12956:SF22">
    <property type="entry name" value="OS06G0724300 PROTEIN"/>
    <property type="match status" value="1"/>
</dbReference>
<dbReference type="InterPro" id="IPR006852">
    <property type="entry name" value="TOD1_MUCI70"/>
</dbReference>
<evidence type="ECO:0000256" key="1">
    <source>
        <dbReference type="SAM" id="MobiDB-lite"/>
    </source>
</evidence>
<dbReference type="PANTHER" id="PTHR12956">
    <property type="entry name" value="ALKALINE CERAMIDASE-RELATED"/>
    <property type="match status" value="1"/>
</dbReference>
<keyword evidence="4" id="KW-1185">Reference proteome</keyword>
<gene>
    <name evidence="3" type="ORF">MUK42_26145</name>
</gene>
<reference evidence="3" key="1">
    <citation type="submission" date="2022-05" db="EMBL/GenBank/DDBJ databases">
        <title>The Musa troglodytarum L. genome provides insights into the mechanism of non-climacteric behaviour and enrichment of carotenoids.</title>
        <authorList>
            <person name="Wang J."/>
        </authorList>
    </citation>
    <scope>NUCLEOTIDE SEQUENCE</scope>
    <source>
        <tissue evidence="3">Leaf</tissue>
    </source>
</reference>
<dbReference type="AlphaFoldDB" id="A0A9E7I3T5"/>
<dbReference type="Pfam" id="PF04765">
    <property type="entry name" value="TOD1_MUCI70"/>
    <property type="match status" value="2"/>
</dbReference>
<feature type="compositionally biased region" description="Basic and acidic residues" evidence="1">
    <location>
        <begin position="1"/>
        <end position="13"/>
    </location>
</feature>
<dbReference type="Proteomes" id="UP001055439">
    <property type="component" value="Chromosome 9"/>
</dbReference>
<dbReference type="InterPro" id="IPR048354">
    <property type="entry name" value="TOD1_MUCI70_glycTrfase_dom"/>
</dbReference>
<accession>A0A9E7I3T5</accession>
<evidence type="ECO:0000313" key="3">
    <source>
        <dbReference type="EMBL" id="URE42118.1"/>
    </source>
</evidence>
<feature type="region of interest" description="Disordered" evidence="1">
    <location>
        <begin position="1"/>
        <end position="21"/>
    </location>
</feature>
<proteinExistence type="predicted"/>
<feature type="domain" description="TOD1/MUCI70 glycosyltransferase-like" evidence="2">
    <location>
        <begin position="260"/>
        <end position="370"/>
    </location>
</feature>